<dbReference type="AlphaFoldDB" id="A0A5A8E3E4"/>
<dbReference type="InterPro" id="IPR035925">
    <property type="entry name" value="BSD_dom_sf"/>
</dbReference>
<dbReference type="PANTHER" id="PTHR16019">
    <property type="entry name" value="SYNAPSE-ASSOCIATED PROTEIN"/>
    <property type="match status" value="1"/>
</dbReference>
<name>A0A5A8E3E4_CAFRO</name>
<feature type="compositionally biased region" description="Acidic residues" evidence="1">
    <location>
        <begin position="276"/>
        <end position="286"/>
    </location>
</feature>
<dbReference type="PANTHER" id="PTHR16019:SF6">
    <property type="entry name" value="SYNAPSE-ASSOCIATED PROTEIN 1"/>
    <property type="match status" value="1"/>
</dbReference>
<dbReference type="Proteomes" id="UP000324907">
    <property type="component" value="Unassembled WGS sequence"/>
</dbReference>
<dbReference type="InterPro" id="IPR005607">
    <property type="entry name" value="BSD_dom"/>
</dbReference>
<accession>A0A5A8E3E4</accession>
<dbReference type="Pfam" id="PF03909">
    <property type="entry name" value="BSD"/>
    <property type="match status" value="1"/>
</dbReference>
<proteinExistence type="predicted"/>
<feature type="compositionally biased region" description="Basic and acidic residues" evidence="1">
    <location>
        <begin position="24"/>
        <end position="44"/>
    </location>
</feature>
<evidence type="ECO:0000313" key="4">
    <source>
        <dbReference type="Proteomes" id="UP000324907"/>
    </source>
</evidence>
<feature type="compositionally biased region" description="Low complexity" evidence="1">
    <location>
        <begin position="213"/>
        <end position="234"/>
    </location>
</feature>
<comment type="caution">
    <text evidence="3">The sequence shown here is derived from an EMBL/GenBank/DDBJ whole genome shotgun (WGS) entry which is preliminary data.</text>
</comment>
<sequence length="300" mass="31445">MESWSTFFSSVAQSAQQTVQSATERVKQKAKEHHEKFLAEREAHVRSEEEKIPVLSRLPWEGLGASDRAREAAGEVKAAVIALADDRATYTTAPPSGAGWAFDLRTRVEAVERLLKAVPAVDKHRFKLVPRVVSEELFFSNFFYKAELVRDSARVRLEAEEGEAVAAAAAAAAAAVPDADCRGHEGNEGALGGGGLDGELDDALERAARMERPASPAAVPSADAHASAGASADASSRDASDSAPEHDGGGPGAADEDLFDLEQLSAGGNSPSAPADGDDEVDDDELEAAIAAELAQSDEL</sequence>
<organism evidence="3 4">
    <name type="scientific">Cafeteria roenbergensis</name>
    <name type="common">Marine flagellate</name>
    <dbReference type="NCBI Taxonomy" id="33653"/>
    <lineage>
        <taxon>Eukaryota</taxon>
        <taxon>Sar</taxon>
        <taxon>Stramenopiles</taxon>
        <taxon>Bigyra</taxon>
        <taxon>Opalozoa</taxon>
        <taxon>Bicosoecida</taxon>
        <taxon>Cafeteriaceae</taxon>
        <taxon>Cafeteria</taxon>
    </lineage>
</organism>
<dbReference type="Gene3D" id="1.10.3970.10">
    <property type="entry name" value="BSD domain"/>
    <property type="match status" value="1"/>
</dbReference>
<feature type="region of interest" description="Disordered" evidence="1">
    <location>
        <begin position="210"/>
        <end position="286"/>
    </location>
</feature>
<evidence type="ECO:0000259" key="2">
    <source>
        <dbReference type="PROSITE" id="PS50858"/>
    </source>
</evidence>
<dbReference type="PROSITE" id="PS50858">
    <property type="entry name" value="BSD"/>
    <property type="match status" value="1"/>
</dbReference>
<dbReference type="GO" id="GO:0038203">
    <property type="term" value="P:TORC2 signaling"/>
    <property type="evidence" value="ECO:0007669"/>
    <property type="project" value="TreeGrafter"/>
</dbReference>
<dbReference type="InterPro" id="IPR051494">
    <property type="entry name" value="BSD_domain-containing"/>
</dbReference>
<feature type="compositionally biased region" description="Basic and acidic residues" evidence="1">
    <location>
        <begin position="235"/>
        <end position="248"/>
    </location>
</feature>
<evidence type="ECO:0000256" key="1">
    <source>
        <dbReference type="SAM" id="MobiDB-lite"/>
    </source>
</evidence>
<evidence type="ECO:0000313" key="3">
    <source>
        <dbReference type="EMBL" id="KAA0171858.1"/>
    </source>
</evidence>
<dbReference type="GO" id="GO:0005634">
    <property type="term" value="C:nucleus"/>
    <property type="evidence" value="ECO:0007669"/>
    <property type="project" value="TreeGrafter"/>
</dbReference>
<dbReference type="EMBL" id="VLTL01000004">
    <property type="protein sequence ID" value="KAA0171858.1"/>
    <property type="molecule type" value="Genomic_DNA"/>
</dbReference>
<dbReference type="GO" id="GO:0005794">
    <property type="term" value="C:Golgi apparatus"/>
    <property type="evidence" value="ECO:0007669"/>
    <property type="project" value="TreeGrafter"/>
</dbReference>
<reference evidence="3 4" key="1">
    <citation type="submission" date="2019-07" db="EMBL/GenBank/DDBJ databases">
        <title>Genomes of Cafeteria roenbergensis.</title>
        <authorList>
            <person name="Fischer M.G."/>
            <person name="Hackl T."/>
            <person name="Roman M."/>
        </authorList>
    </citation>
    <scope>NUCLEOTIDE SEQUENCE [LARGE SCALE GENOMIC DNA]</scope>
    <source>
        <strain evidence="3 4">RCC970-E3</strain>
    </source>
</reference>
<feature type="region of interest" description="Disordered" evidence="1">
    <location>
        <begin position="22"/>
        <end position="44"/>
    </location>
</feature>
<feature type="domain" description="BSD" evidence="2">
    <location>
        <begin position="101"/>
        <end position="150"/>
    </location>
</feature>
<gene>
    <name evidence="3" type="ORF">FNF28_00493</name>
</gene>
<protein>
    <recommendedName>
        <fullName evidence="2">BSD domain-containing protein</fullName>
    </recommendedName>
</protein>
<dbReference type="SUPFAM" id="SSF140383">
    <property type="entry name" value="BSD domain-like"/>
    <property type="match status" value="1"/>
</dbReference>